<gene>
    <name evidence="1" type="ORF">GCM10010412_082200</name>
</gene>
<dbReference type="Proteomes" id="UP001501666">
    <property type="component" value="Unassembled WGS sequence"/>
</dbReference>
<dbReference type="EMBL" id="BAAATE010000034">
    <property type="protein sequence ID" value="GAA2691732.1"/>
    <property type="molecule type" value="Genomic_DNA"/>
</dbReference>
<reference evidence="2" key="1">
    <citation type="journal article" date="2019" name="Int. J. Syst. Evol. Microbiol.">
        <title>The Global Catalogue of Microorganisms (GCM) 10K type strain sequencing project: providing services to taxonomists for standard genome sequencing and annotation.</title>
        <authorList>
            <consortium name="The Broad Institute Genomics Platform"/>
            <consortium name="The Broad Institute Genome Sequencing Center for Infectious Disease"/>
            <person name="Wu L."/>
            <person name="Ma J."/>
        </authorList>
    </citation>
    <scope>NUCLEOTIDE SEQUENCE [LARGE SCALE GENOMIC DNA]</scope>
    <source>
        <strain evidence="2">JCM 6835</strain>
    </source>
</reference>
<dbReference type="RefSeq" id="WP_346154438.1">
    <property type="nucleotide sequence ID" value="NZ_BAAATE010000034.1"/>
</dbReference>
<evidence type="ECO:0000313" key="1">
    <source>
        <dbReference type="EMBL" id="GAA2691732.1"/>
    </source>
</evidence>
<name>A0ABP6FH70_9ACTN</name>
<comment type="caution">
    <text evidence="1">The sequence shown here is derived from an EMBL/GenBank/DDBJ whole genome shotgun (WGS) entry which is preliminary data.</text>
</comment>
<sequence>MVSANASIVPPPGYTSEALAAWSYACATGQHDACRGRRLNPDPDCDPDDIWLPCDCPIDGHHDGQAKRGRPRKTPVD</sequence>
<evidence type="ECO:0000313" key="2">
    <source>
        <dbReference type="Proteomes" id="UP001501666"/>
    </source>
</evidence>
<proteinExistence type="predicted"/>
<organism evidence="1 2">
    <name type="scientific">Nonomuraea recticatena</name>
    <dbReference type="NCBI Taxonomy" id="46178"/>
    <lineage>
        <taxon>Bacteria</taxon>
        <taxon>Bacillati</taxon>
        <taxon>Actinomycetota</taxon>
        <taxon>Actinomycetes</taxon>
        <taxon>Streptosporangiales</taxon>
        <taxon>Streptosporangiaceae</taxon>
        <taxon>Nonomuraea</taxon>
    </lineage>
</organism>
<keyword evidence="2" id="KW-1185">Reference proteome</keyword>
<accession>A0ABP6FH70</accession>
<protein>
    <submittedName>
        <fullName evidence="1">Uncharacterized protein</fullName>
    </submittedName>
</protein>